<reference evidence="5" key="2">
    <citation type="submission" date="2025-09" db="UniProtKB">
        <authorList>
            <consortium name="Ensembl"/>
        </authorList>
    </citation>
    <scope>IDENTIFICATION</scope>
</reference>
<dbReference type="PROSITE" id="PS00479">
    <property type="entry name" value="ZF_DAG_PE_1"/>
    <property type="match status" value="1"/>
</dbReference>
<evidence type="ECO:0000313" key="6">
    <source>
        <dbReference type="Proteomes" id="UP000694549"/>
    </source>
</evidence>
<feature type="region of interest" description="Disordered" evidence="3">
    <location>
        <begin position="29"/>
        <end position="55"/>
    </location>
</feature>
<keyword evidence="1" id="KW-0479">Metal-binding</keyword>
<evidence type="ECO:0000256" key="3">
    <source>
        <dbReference type="SAM" id="MobiDB-lite"/>
    </source>
</evidence>
<proteinExistence type="predicted"/>
<dbReference type="InterPro" id="IPR046349">
    <property type="entry name" value="C1-like_sf"/>
</dbReference>
<evidence type="ECO:0000259" key="4">
    <source>
        <dbReference type="PROSITE" id="PS50081"/>
    </source>
</evidence>
<keyword evidence="2" id="KW-0862">Zinc</keyword>
<dbReference type="Proteomes" id="UP000694549">
    <property type="component" value="Unplaced"/>
</dbReference>
<sequence>QLCWSHPELRELQPEPRPGRGRLERANALRISPARRHGPAARPEPRLAAAPGTGHRFEPRRRGLHTWCDLCGDFIWGGGRKSLQCRHCSFTCHYRCRALVRLDCSGPLGTGDEDDGTEQELEKDTNVVGDVGHTGRGGQNPGRAVPCRAMPCRAKVCYTVLCRAVLSRAMPRCAKLCCAVPCQGVRCRAMPCQGMLCCTMPCHAVPCRAVPCPPAAPDPLGHPARVKSPPETGPCRAAPGPRQLNGRGGAEPC</sequence>
<dbReference type="Ensembl" id="ENSAZOT00000030172.1">
    <property type="protein sequence ID" value="ENSAZOP00000028156.1"/>
    <property type="gene ID" value="ENSAZOG00000017789.1"/>
</dbReference>
<evidence type="ECO:0000256" key="1">
    <source>
        <dbReference type="ARBA" id="ARBA00022723"/>
    </source>
</evidence>
<dbReference type="InterPro" id="IPR002219">
    <property type="entry name" value="PKC_DAG/PE"/>
</dbReference>
<evidence type="ECO:0000313" key="5">
    <source>
        <dbReference type="Ensembl" id="ENSAZOP00000028156.1"/>
    </source>
</evidence>
<dbReference type="SMART" id="SM00109">
    <property type="entry name" value="C1"/>
    <property type="match status" value="1"/>
</dbReference>
<dbReference type="PROSITE" id="PS50081">
    <property type="entry name" value="ZF_DAG_PE_2"/>
    <property type="match status" value="1"/>
</dbReference>
<name>A0A8B9VT96_9AVES</name>
<dbReference type="AlphaFoldDB" id="A0A8B9VT96"/>
<organism evidence="5 6">
    <name type="scientific">Anas zonorhyncha</name>
    <name type="common">Eastern spot-billed duck</name>
    <dbReference type="NCBI Taxonomy" id="75864"/>
    <lineage>
        <taxon>Eukaryota</taxon>
        <taxon>Metazoa</taxon>
        <taxon>Chordata</taxon>
        <taxon>Craniata</taxon>
        <taxon>Vertebrata</taxon>
        <taxon>Euteleostomi</taxon>
        <taxon>Archelosauria</taxon>
        <taxon>Archosauria</taxon>
        <taxon>Dinosauria</taxon>
        <taxon>Saurischia</taxon>
        <taxon>Theropoda</taxon>
        <taxon>Coelurosauria</taxon>
        <taxon>Aves</taxon>
        <taxon>Neognathae</taxon>
        <taxon>Galloanserae</taxon>
        <taxon>Anseriformes</taxon>
        <taxon>Anatidae</taxon>
        <taxon>Anatinae</taxon>
        <taxon>Anas</taxon>
    </lineage>
</organism>
<evidence type="ECO:0000256" key="2">
    <source>
        <dbReference type="ARBA" id="ARBA00022833"/>
    </source>
</evidence>
<feature type="domain" description="Phorbol-ester/DAG-type" evidence="4">
    <location>
        <begin position="54"/>
        <end position="104"/>
    </location>
</feature>
<dbReference type="Pfam" id="PF00130">
    <property type="entry name" value="C1_1"/>
    <property type="match status" value="1"/>
</dbReference>
<feature type="region of interest" description="Disordered" evidence="3">
    <location>
        <begin position="219"/>
        <end position="253"/>
    </location>
</feature>
<dbReference type="GO" id="GO:0046872">
    <property type="term" value="F:metal ion binding"/>
    <property type="evidence" value="ECO:0007669"/>
    <property type="project" value="UniProtKB-KW"/>
</dbReference>
<dbReference type="SUPFAM" id="SSF57889">
    <property type="entry name" value="Cysteine-rich domain"/>
    <property type="match status" value="1"/>
</dbReference>
<keyword evidence="6" id="KW-1185">Reference proteome</keyword>
<accession>A0A8B9VT96</accession>
<protein>
    <recommendedName>
        <fullName evidence="4">Phorbol-ester/DAG-type domain-containing protein</fullName>
    </recommendedName>
</protein>
<reference evidence="5" key="1">
    <citation type="submission" date="2025-08" db="UniProtKB">
        <authorList>
            <consortium name="Ensembl"/>
        </authorList>
    </citation>
    <scope>IDENTIFICATION</scope>
</reference>
<dbReference type="Gene3D" id="3.30.60.20">
    <property type="match status" value="1"/>
</dbReference>